<dbReference type="RefSeq" id="WP_127008188.1">
    <property type="nucleotide sequence ID" value="NZ_CALMIE010000033.1"/>
</dbReference>
<dbReference type="GeneID" id="83055494"/>
<proteinExistence type="predicted"/>
<accession>A0A833CCB9</accession>
<evidence type="ECO:0000313" key="2">
    <source>
        <dbReference type="Proteomes" id="UP000434554"/>
    </source>
</evidence>
<name>A0A833CCB9_9FIRM</name>
<evidence type="ECO:0000313" key="1">
    <source>
        <dbReference type="EMBL" id="KAB1479261.1"/>
    </source>
</evidence>
<comment type="caution">
    <text evidence="1">The sequence shown here is derived from an EMBL/GenBank/DDBJ whole genome shotgun (WGS) entry which is preliminary data.</text>
</comment>
<dbReference type="Proteomes" id="UP000434554">
    <property type="component" value="Unassembled WGS sequence"/>
</dbReference>
<protein>
    <submittedName>
        <fullName evidence="1">Uncharacterized protein</fullName>
    </submittedName>
</protein>
<organism evidence="1 2">
    <name type="scientific">Veillonella seminalis</name>
    <dbReference type="NCBI Taxonomy" id="1502943"/>
    <lineage>
        <taxon>Bacteria</taxon>
        <taxon>Bacillati</taxon>
        <taxon>Bacillota</taxon>
        <taxon>Negativicutes</taxon>
        <taxon>Veillonellales</taxon>
        <taxon>Veillonellaceae</taxon>
        <taxon>Veillonella</taxon>
    </lineage>
</organism>
<gene>
    <name evidence="1" type="ORF">F8R14_03640</name>
</gene>
<dbReference type="AlphaFoldDB" id="A0A833CCB9"/>
<sequence length="336" mass="39039">MSENDRKNLINRAYYIDAGKDFIIPQYINFFLCALEELLEETLVDINCMPSVMKPFNEGYMLLVEYLKLHIFSRRHASKIVEKFNEGYMKVMDPELPWDKMRFTRFADEAHMLMTKICHLVHYEQRYACAHQMQSSMLTEYSIEDLITYTRLHVNEVTCKSKERPEFNSGYIYIKGCNRLICDINKNLVTLCHEQATHGLRTLLLRGIDLYTIVKRLENLTEFIKTTKKISRPYICREVKEVHHLFQAFETDFLTIFSMNEQSAETVPSGCSAYSKSMATTLKSLAVNLVSLRWGLYFLTLTYGSGHINQSGEIEVREIRIGKVDNSISSTSCTIS</sequence>
<reference evidence="1 2" key="1">
    <citation type="submission" date="2019-09" db="EMBL/GenBank/DDBJ databases">
        <title>Draft genome sequence of 3 type strains from the CCUG.</title>
        <authorList>
            <person name="Pineiro-Iglesias B."/>
            <person name="Tunovic T."/>
            <person name="Unosson C."/>
            <person name="Inganas E."/>
            <person name="Ohlen M."/>
            <person name="Cardew S."/>
            <person name="Jensie-Markopoulos S."/>
            <person name="Salva-Serra F."/>
            <person name="Jaen-Luchoro D."/>
            <person name="Karlsson R."/>
            <person name="Svensson-Stadler L."/>
            <person name="Chun J."/>
            <person name="Moore E."/>
        </authorList>
    </citation>
    <scope>NUCLEOTIDE SEQUENCE [LARGE SCALE GENOMIC DNA]</scope>
    <source>
        <strain evidence="1 2">CCUG 65427</strain>
    </source>
</reference>
<dbReference type="EMBL" id="WBKH01000003">
    <property type="protein sequence ID" value="KAB1479261.1"/>
    <property type="molecule type" value="Genomic_DNA"/>
</dbReference>